<reference evidence="2" key="2">
    <citation type="journal article" date="2015" name="Fish Shellfish Immunol.">
        <title>Early steps in the European eel (Anguilla anguilla)-Vibrio vulnificus interaction in the gills: Role of the RtxA13 toxin.</title>
        <authorList>
            <person name="Callol A."/>
            <person name="Pajuelo D."/>
            <person name="Ebbesson L."/>
            <person name="Teles M."/>
            <person name="MacKenzie S."/>
            <person name="Amaro C."/>
        </authorList>
    </citation>
    <scope>NUCLEOTIDE SEQUENCE</scope>
</reference>
<evidence type="ECO:0000256" key="1">
    <source>
        <dbReference type="SAM" id="SignalP"/>
    </source>
</evidence>
<dbReference type="AlphaFoldDB" id="A0A0E9TWE7"/>
<feature type="chain" id="PRO_5002433053" evidence="1">
    <location>
        <begin position="18"/>
        <end position="39"/>
    </location>
</feature>
<feature type="signal peptide" evidence="1">
    <location>
        <begin position="1"/>
        <end position="17"/>
    </location>
</feature>
<protein>
    <submittedName>
        <fullName evidence="2">Uncharacterized protein</fullName>
    </submittedName>
</protein>
<dbReference type="EMBL" id="GBXM01050701">
    <property type="protein sequence ID" value="JAH57876.1"/>
    <property type="molecule type" value="Transcribed_RNA"/>
</dbReference>
<accession>A0A0E9TWE7</accession>
<proteinExistence type="predicted"/>
<evidence type="ECO:0000313" key="2">
    <source>
        <dbReference type="EMBL" id="JAH57876.1"/>
    </source>
</evidence>
<sequence length="39" mass="4358">MFLLVLTIRPWTSLLRSMAMSSVCGGAVRRRCLCQASGW</sequence>
<organism evidence="2">
    <name type="scientific">Anguilla anguilla</name>
    <name type="common">European freshwater eel</name>
    <name type="synonym">Muraena anguilla</name>
    <dbReference type="NCBI Taxonomy" id="7936"/>
    <lineage>
        <taxon>Eukaryota</taxon>
        <taxon>Metazoa</taxon>
        <taxon>Chordata</taxon>
        <taxon>Craniata</taxon>
        <taxon>Vertebrata</taxon>
        <taxon>Euteleostomi</taxon>
        <taxon>Actinopterygii</taxon>
        <taxon>Neopterygii</taxon>
        <taxon>Teleostei</taxon>
        <taxon>Anguilliformes</taxon>
        <taxon>Anguillidae</taxon>
        <taxon>Anguilla</taxon>
    </lineage>
</organism>
<reference evidence="2" key="1">
    <citation type="submission" date="2014-11" db="EMBL/GenBank/DDBJ databases">
        <authorList>
            <person name="Amaro Gonzalez C."/>
        </authorList>
    </citation>
    <scope>NUCLEOTIDE SEQUENCE</scope>
</reference>
<keyword evidence="1" id="KW-0732">Signal</keyword>
<name>A0A0E9TWE7_ANGAN</name>